<dbReference type="Proteomes" id="UP000650511">
    <property type="component" value="Unassembled WGS sequence"/>
</dbReference>
<dbReference type="PROSITE" id="PS51257">
    <property type="entry name" value="PROKAR_LIPOPROTEIN"/>
    <property type="match status" value="1"/>
</dbReference>
<protein>
    <recommendedName>
        <fullName evidence="5">DUF1795 domain-containing protein</fullName>
    </recommendedName>
</protein>
<evidence type="ECO:0000256" key="1">
    <source>
        <dbReference type="SAM" id="MobiDB-lite"/>
    </source>
</evidence>
<feature type="region of interest" description="Disordered" evidence="1">
    <location>
        <begin position="21"/>
        <end position="64"/>
    </location>
</feature>
<feature type="chain" id="PRO_5039344607" description="DUF1795 domain-containing protein" evidence="2">
    <location>
        <begin position="24"/>
        <end position="272"/>
    </location>
</feature>
<reference evidence="3" key="2">
    <citation type="submission" date="2020-09" db="EMBL/GenBank/DDBJ databases">
        <authorList>
            <person name="Sun Q."/>
            <person name="Zhou Y."/>
        </authorList>
    </citation>
    <scope>NUCLEOTIDE SEQUENCE</scope>
    <source>
        <strain evidence="3">CGMCC 1.14988</strain>
    </source>
</reference>
<name>A0A8J3AAT7_9ACTN</name>
<sequence length="272" mass="28555">MRLRNLTAAAAVAVLVAACGGNGDETEPEAAPETESGTTADPAEDDAVTEPELPDPDDFITDGEFRGQGVVLPIPEGWSVDEFSLLQGLVVAVDDEDPSQQLAAQAIDASALAAEEEIDFDELLELQRNQFGDLAEEAEPVVDEEVELSGADRAHRLRFDEVTIEEQPAFSLDLILADDGDGTVALFNYAAPSEAFDEDIVELMLAGAGIDPDSDPLGPEPLPQQGPEGTEDGLTDEPQPVEPDEGAGDGAEAPDAAEQNGDEPTEDTDTEG</sequence>
<evidence type="ECO:0000313" key="3">
    <source>
        <dbReference type="EMBL" id="GGI06781.1"/>
    </source>
</evidence>
<accession>A0A8J3AAT7</accession>
<evidence type="ECO:0000313" key="4">
    <source>
        <dbReference type="Proteomes" id="UP000650511"/>
    </source>
</evidence>
<feature type="region of interest" description="Disordered" evidence="1">
    <location>
        <begin position="208"/>
        <end position="272"/>
    </location>
</feature>
<feature type="signal peptide" evidence="2">
    <location>
        <begin position="1"/>
        <end position="23"/>
    </location>
</feature>
<feature type="compositionally biased region" description="Acidic residues" evidence="1">
    <location>
        <begin position="260"/>
        <end position="272"/>
    </location>
</feature>
<proteinExistence type="predicted"/>
<comment type="caution">
    <text evidence="3">The sequence shown here is derived from an EMBL/GenBank/DDBJ whole genome shotgun (WGS) entry which is preliminary data.</text>
</comment>
<keyword evidence="4" id="KW-1185">Reference proteome</keyword>
<dbReference type="EMBL" id="BMHA01000007">
    <property type="protein sequence ID" value="GGI06781.1"/>
    <property type="molecule type" value="Genomic_DNA"/>
</dbReference>
<dbReference type="AlphaFoldDB" id="A0A8J3AAT7"/>
<feature type="compositionally biased region" description="Acidic residues" evidence="1">
    <location>
        <begin position="42"/>
        <end position="61"/>
    </location>
</feature>
<reference evidence="3" key="1">
    <citation type="journal article" date="2014" name="Int. J. Syst. Evol. Microbiol.">
        <title>Complete genome sequence of Corynebacterium casei LMG S-19264T (=DSM 44701T), isolated from a smear-ripened cheese.</title>
        <authorList>
            <consortium name="US DOE Joint Genome Institute (JGI-PGF)"/>
            <person name="Walter F."/>
            <person name="Albersmeier A."/>
            <person name="Kalinowski J."/>
            <person name="Ruckert C."/>
        </authorList>
    </citation>
    <scope>NUCLEOTIDE SEQUENCE</scope>
    <source>
        <strain evidence="3">CGMCC 1.14988</strain>
    </source>
</reference>
<gene>
    <name evidence="3" type="ORF">GCM10011354_20810</name>
</gene>
<keyword evidence="2" id="KW-0732">Signal</keyword>
<dbReference type="RefSeq" id="WP_130649087.1">
    <property type="nucleotide sequence ID" value="NZ_BMHA01000007.1"/>
</dbReference>
<organism evidence="3 4">
    <name type="scientific">Egicoccus halophilus</name>
    <dbReference type="NCBI Taxonomy" id="1670830"/>
    <lineage>
        <taxon>Bacteria</taxon>
        <taxon>Bacillati</taxon>
        <taxon>Actinomycetota</taxon>
        <taxon>Nitriliruptoria</taxon>
        <taxon>Egicoccales</taxon>
        <taxon>Egicoccaceae</taxon>
        <taxon>Egicoccus</taxon>
    </lineage>
</organism>
<evidence type="ECO:0000256" key="2">
    <source>
        <dbReference type="SAM" id="SignalP"/>
    </source>
</evidence>
<evidence type="ECO:0008006" key="5">
    <source>
        <dbReference type="Google" id="ProtNLM"/>
    </source>
</evidence>